<keyword evidence="1" id="KW-0732">Signal</keyword>
<accession>A0A5J4TCJ4</accession>
<protein>
    <submittedName>
        <fullName evidence="2">Uncharacterized protein</fullName>
    </submittedName>
</protein>
<evidence type="ECO:0000313" key="3">
    <source>
        <dbReference type="Proteomes" id="UP000324800"/>
    </source>
</evidence>
<dbReference type="EMBL" id="SNRW01034993">
    <property type="protein sequence ID" value="KAA6355205.1"/>
    <property type="molecule type" value="Genomic_DNA"/>
</dbReference>
<evidence type="ECO:0000256" key="1">
    <source>
        <dbReference type="SAM" id="SignalP"/>
    </source>
</evidence>
<organism evidence="2 3">
    <name type="scientific">Streblomastix strix</name>
    <dbReference type="NCBI Taxonomy" id="222440"/>
    <lineage>
        <taxon>Eukaryota</taxon>
        <taxon>Metamonada</taxon>
        <taxon>Preaxostyla</taxon>
        <taxon>Oxymonadida</taxon>
        <taxon>Streblomastigidae</taxon>
        <taxon>Streblomastix</taxon>
    </lineage>
</organism>
<sequence length="163" mass="18794">MKFPTFLKLANFIILSQALFAKEILISLSDSDHDVTQIQNSFLSIVLSANVLFDNKFDGFEESYKDGTVLFIGLKSASQIIREHIIYHRGRTIDGTLQNDSTTEQFIYITIKPRSEKNNRKLIYSLYENIYKYDSSACGTYVTMREIKDVIKDQVSVPYTMHI</sequence>
<dbReference type="AlphaFoldDB" id="A0A5J4TCJ4"/>
<dbReference type="Proteomes" id="UP000324800">
    <property type="component" value="Unassembled WGS sequence"/>
</dbReference>
<dbReference type="OrthoDB" id="10500762at2759"/>
<feature type="chain" id="PRO_5023919185" evidence="1">
    <location>
        <begin position="22"/>
        <end position="163"/>
    </location>
</feature>
<proteinExistence type="predicted"/>
<name>A0A5J4TCJ4_9EUKA</name>
<feature type="signal peptide" evidence="1">
    <location>
        <begin position="1"/>
        <end position="21"/>
    </location>
</feature>
<reference evidence="2 3" key="1">
    <citation type="submission" date="2019-03" db="EMBL/GenBank/DDBJ databases">
        <title>Single cell metagenomics reveals metabolic interactions within the superorganism composed of flagellate Streblomastix strix and complex community of Bacteroidetes bacteria on its surface.</title>
        <authorList>
            <person name="Treitli S.C."/>
            <person name="Kolisko M."/>
            <person name="Husnik F."/>
            <person name="Keeling P."/>
            <person name="Hampl V."/>
        </authorList>
    </citation>
    <scope>NUCLEOTIDE SEQUENCE [LARGE SCALE GENOMIC DNA]</scope>
    <source>
        <strain evidence="2">ST1C</strain>
    </source>
</reference>
<gene>
    <name evidence="2" type="ORF">EZS28_049268</name>
</gene>
<evidence type="ECO:0000313" key="2">
    <source>
        <dbReference type="EMBL" id="KAA6355205.1"/>
    </source>
</evidence>
<comment type="caution">
    <text evidence="2">The sequence shown here is derived from an EMBL/GenBank/DDBJ whole genome shotgun (WGS) entry which is preliminary data.</text>
</comment>